<comment type="catalytic activity">
    <reaction evidence="9">
        <text>4-CDP-2-C-methyl-D-erythritol + ATP = 4-CDP-2-C-methyl-D-erythritol 2-phosphate + ADP + H(+)</text>
        <dbReference type="Rhea" id="RHEA:18437"/>
        <dbReference type="ChEBI" id="CHEBI:15378"/>
        <dbReference type="ChEBI" id="CHEBI:30616"/>
        <dbReference type="ChEBI" id="CHEBI:57823"/>
        <dbReference type="ChEBI" id="CHEBI:57919"/>
        <dbReference type="ChEBI" id="CHEBI:456216"/>
        <dbReference type="EC" id="2.7.1.148"/>
    </reaction>
</comment>
<comment type="similarity">
    <text evidence="1 9">Belongs to the GHMP kinase family. IspE subfamily.</text>
</comment>
<dbReference type="PANTHER" id="PTHR43527:SF2">
    <property type="entry name" value="4-DIPHOSPHOCYTIDYL-2-C-METHYL-D-ERYTHRITOL KINASE, CHLOROPLASTIC"/>
    <property type="match status" value="1"/>
</dbReference>
<dbReference type="SUPFAM" id="SSF54211">
    <property type="entry name" value="Ribosomal protein S5 domain 2-like"/>
    <property type="match status" value="1"/>
</dbReference>
<feature type="domain" description="GHMP kinase N-terminal" evidence="10">
    <location>
        <begin position="66"/>
        <end position="143"/>
    </location>
</feature>
<evidence type="ECO:0000256" key="3">
    <source>
        <dbReference type="ARBA" id="ARBA00017473"/>
    </source>
</evidence>
<keyword evidence="13" id="KW-1185">Reference proteome</keyword>
<name>A0ABW5V6U4_9BACI</name>
<feature type="active site" evidence="9">
    <location>
        <position position="10"/>
    </location>
</feature>
<dbReference type="EC" id="2.7.1.148" evidence="2 9"/>
<evidence type="ECO:0000259" key="10">
    <source>
        <dbReference type="Pfam" id="PF00288"/>
    </source>
</evidence>
<dbReference type="Pfam" id="PF00288">
    <property type="entry name" value="GHMP_kinases_N"/>
    <property type="match status" value="1"/>
</dbReference>
<evidence type="ECO:0000256" key="9">
    <source>
        <dbReference type="HAMAP-Rule" id="MF_00061"/>
    </source>
</evidence>
<reference evidence="13" key="1">
    <citation type="journal article" date="2019" name="Int. J. Syst. Evol. Microbiol.">
        <title>The Global Catalogue of Microorganisms (GCM) 10K type strain sequencing project: providing services to taxonomists for standard genome sequencing and annotation.</title>
        <authorList>
            <consortium name="The Broad Institute Genomics Platform"/>
            <consortium name="The Broad Institute Genome Sequencing Center for Infectious Disease"/>
            <person name="Wu L."/>
            <person name="Ma J."/>
        </authorList>
    </citation>
    <scope>NUCLEOTIDE SEQUENCE [LARGE SCALE GENOMIC DNA]</scope>
    <source>
        <strain evidence="13">TISTR 1535</strain>
    </source>
</reference>
<keyword evidence="9" id="KW-0414">Isoprene biosynthesis</keyword>
<dbReference type="EMBL" id="JBHUNA010000021">
    <property type="protein sequence ID" value="MFD2761399.1"/>
    <property type="molecule type" value="Genomic_DNA"/>
</dbReference>
<dbReference type="InterPro" id="IPR036554">
    <property type="entry name" value="GHMP_kinase_C_sf"/>
</dbReference>
<gene>
    <name evidence="9 12" type="primary">ispE</name>
    <name evidence="12" type="ORF">ACFSUO_10510</name>
</gene>
<proteinExistence type="inferred from homology"/>
<evidence type="ECO:0000256" key="2">
    <source>
        <dbReference type="ARBA" id="ARBA00012052"/>
    </source>
</evidence>
<dbReference type="InterPro" id="IPR013750">
    <property type="entry name" value="GHMP_kinase_C_dom"/>
</dbReference>
<feature type="domain" description="GHMP kinase C-terminal" evidence="11">
    <location>
        <begin position="199"/>
        <end position="273"/>
    </location>
</feature>
<accession>A0ABW5V6U4</accession>
<evidence type="ECO:0000256" key="4">
    <source>
        <dbReference type="ARBA" id="ARBA00022679"/>
    </source>
</evidence>
<evidence type="ECO:0000256" key="5">
    <source>
        <dbReference type="ARBA" id="ARBA00022741"/>
    </source>
</evidence>
<dbReference type="InterPro" id="IPR006204">
    <property type="entry name" value="GHMP_kinase_N_dom"/>
</dbReference>
<dbReference type="HAMAP" id="MF_00061">
    <property type="entry name" value="IspE"/>
    <property type="match status" value="1"/>
</dbReference>
<dbReference type="PANTHER" id="PTHR43527">
    <property type="entry name" value="4-DIPHOSPHOCYTIDYL-2-C-METHYL-D-ERYTHRITOL KINASE, CHLOROPLASTIC"/>
    <property type="match status" value="1"/>
</dbReference>
<evidence type="ECO:0000256" key="1">
    <source>
        <dbReference type="ARBA" id="ARBA00009684"/>
    </source>
</evidence>
<dbReference type="RefSeq" id="WP_382393845.1">
    <property type="nucleotide sequence ID" value="NZ_JBHUNA010000021.1"/>
</dbReference>
<evidence type="ECO:0000313" key="13">
    <source>
        <dbReference type="Proteomes" id="UP001597502"/>
    </source>
</evidence>
<sequence>MGLFERAPAKINLSLDVLGKREDGFHEVEMIMTSVDLADHVELQELHRDVIEVSADSRYVPDDERNLAYKAAAAFKHHYQLTRGVRIDIKKNIPVAAGLGGGSSDAAAVLRGLNEMWSVGASQAELAELGTGLGSDVPFCIYGTTAIGTGHGEKIRLLPSPPGCYVVLAKPDIGISTRHIFPRVNMDELEHPRTEEVIQSLREKNFQRLCASAGNALERVTFSMHPEVSRIKEKMLANGVPGAVMSGSGPTVAGFVRQYSKAKRVYNGLRGFCDEVFIVRLLDQR</sequence>
<keyword evidence="6 9" id="KW-0418">Kinase</keyword>
<dbReference type="Gene3D" id="3.30.230.10">
    <property type="match status" value="1"/>
</dbReference>
<organism evidence="12 13">
    <name type="scientific">Lentibacillus juripiscarius</name>
    <dbReference type="NCBI Taxonomy" id="257446"/>
    <lineage>
        <taxon>Bacteria</taxon>
        <taxon>Bacillati</taxon>
        <taxon>Bacillota</taxon>
        <taxon>Bacilli</taxon>
        <taxon>Bacillales</taxon>
        <taxon>Bacillaceae</taxon>
        <taxon>Lentibacillus</taxon>
    </lineage>
</organism>
<evidence type="ECO:0000256" key="8">
    <source>
        <dbReference type="ARBA" id="ARBA00032554"/>
    </source>
</evidence>
<comment type="function">
    <text evidence="9">Catalyzes the phosphorylation of the position 2 hydroxy group of 4-diphosphocytidyl-2C-methyl-D-erythritol.</text>
</comment>
<evidence type="ECO:0000256" key="7">
    <source>
        <dbReference type="ARBA" id="ARBA00022840"/>
    </source>
</evidence>
<keyword evidence="7 9" id="KW-0067">ATP-binding</keyword>
<comment type="caution">
    <text evidence="12">The sequence shown here is derived from an EMBL/GenBank/DDBJ whole genome shotgun (WGS) entry which is preliminary data.</text>
</comment>
<dbReference type="SUPFAM" id="SSF55060">
    <property type="entry name" value="GHMP Kinase, C-terminal domain"/>
    <property type="match status" value="1"/>
</dbReference>
<keyword evidence="5 9" id="KW-0547">Nucleotide-binding</keyword>
<evidence type="ECO:0000256" key="6">
    <source>
        <dbReference type="ARBA" id="ARBA00022777"/>
    </source>
</evidence>
<keyword evidence="4 9" id="KW-0808">Transferase</keyword>
<dbReference type="InterPro" id="IPR004424">
    <property type="entry name" value="IspE"/>
</dbReference>
<dbReference type="InterPro" id="IPR014721">
    <property type="entry name" value="Ribsml_uS5_D2-typ_fold_subgr"/>
</dbReference>
<dbReference type="GO" id="GO:0050515">
    <property type="term" value="F:4-(cytidine 5'-diphospho)-2-C-methyl-D-erythritol kinase activity"/>
    <property type="evidence" value="ECO:0007669"/>
    <property type="project" value="UniProtKB-EC"/>
</dbReference>
<dbReference type="Pfam" id="PF08544">
    <property type="entry name" value="GHMP_kinases_C"/>
    <property type="match status" value="1"/>
</dbReference>
<evidence type="ECO:0000313" key="12">
    <source>
        <dbReference type="EMBL" id="MFD2761399.1"/>
    </source>
</evidence>
<feature type="binding site" evidence="9">
    <location>
        <begin position="94"/>
        <end position="104"/>
    </location>
    <ligand>
        <name>ATP</name>
        <dbReference type="ChEBI" id="CHEBI:30616"/>
    </ligand>
</feature>
<feature type="active site" evidence="9">
    <location>
        <position position="136"/>
    </location>
</feature>
<evidence type="ECO:0000259" key="11">
    <source>
        <dbReference type="Pfam" id="PF08544"/>
    </source>
</evidence>
<dbReference type="PIRSF" id="PIRSF010376">
    <property type="entry name" value="IspE"/>
    <property type="match status" value="1"/>
</dbReference>
<dbReference type="Gene3D" id="3.30.70.890">
    <property type="entry name" value="GHMP kinase, C-terminal domain"/>
    <property type="match status" value="1"/>
</dbReference>
<dbReference type="Proteomes" id="UP001597502">
    <property type="component" value="Unassembled WGS sequence"/>
</dbReference>
<dbReference type="NCBIfam" id="TIGR00154">
    <property type="entry name" value="ispE"/>
    <property type="match status" value="1"/>
</dbReference>
<comment type="pathway">
    <text evidence="9">Isoprenoid biosynthesis; isopentenyl diphosphate biosynthesis via DXP pathway; isopentenyl diphosphate from 1-deoxy-D-xylulose 5-phosphate: step 3/6.</text>
</comment>
<protein>
    <recommendedName>
        <fullName evidence="3 9">4-diphosphocytidyl-2-C-methyl-D-erythritol kinase</fullName>
        <shortName evidence="9">CMK</shortName>
        <ecNumber evidence="2 9">2.7.1.148</ecNumber>
    </recommendedName>
    <alternativeName>
        <fullName evidence="8 9">4-(cytidine-5'-diphospho)-2-C-methyl-D-erythritol kinase</fullName>
    </alternativeName>
</protein>
<dbReference type="InterPro" id="IPR020568">
    <property type="entry name" value="Ribosomal_Su5_D2-typ_SF"/>
</dbReference>